<name>A0A857J1Z2_9BURK</name>
<dbReference type="RefSeq" id="WP_160551254.1">
    <property type="nucleotide sequence ID" value="NZ_CP047650.1"/>
</dbReference>
<sequence>MKHVRALAAQPPLLREYNTNHPDEALRPADEAAAAWEAFKADRAAHAQLLDHLTRAQQGLCIYCEQRLVNAAGTLVPMDCQVEHVLPKSGAAGRVLDWQNLALACCGGTWPHHDDPSRRYQSKQNTSCGQTKDASVLPCDPRNLPLLDPLVQVAMDGTLEVDAACCTAAAVQQADVLRAIELLNLDCERLRKTRQDIGDDVRTAFVSLLLQIQAIPLTPLEQRHAIELFVAGRLQPDVRGNLLRFWSAERSGIGAPAESWLETSQALFV</sequence>
<proteinExistence type="predicted"/>
<dbReference type="KEGG" id="xyk:GT347_06870"/>
<gene>
    <name evidence="1" type="ORF">GT347_06870</name>
</gene>
<dbReference type="InterPro" id="IPR013467">
    <property type="entry name" value="HNH78-like"/>
</dbReference>
<dbReference type="AlphaFoldDB" id="A0A857J1Z2"/>
<dbReference type="EMBL" id="CP047650">
    <property type="protein sequence ID" value="QHI97736.1"/>
    <property type="molecule type" value="Genomic_DNA"/>
</dbReference>
<evidence type="ECO:0000313" key="1">
    <source>
        <dbReference type="EMBL" id="QHI97736.1"/>
    </source>
</evidence>
<keyword evidence="2" id="KW-1185">Reference proteome</keyword>
<reference evidence="1 2" key="1">
    <citation type="submission" date="2020-01" db="EMBL/GenBank/DDBJ databases">
        <title>Genome sequencing of strain KACC 21265.</title>
        <authorList>
            <person name="Heo J."/>
            <person name="Kim S.-J."/>
            <person name="Kim J.-S."/>
            <person name="Hong S.-B."/>
            <person name="Kwon S.-W."/>
        </authorList>
    </citation>
    <scope>NUCLEOTIDE SEQUENCE [LARGE SCALE GENOMIC DNA]</scope>
    <source>
        <strain evidence="1 2">KACC 21265</strain>
    </source>
</reference>
<dbReference type="Gene3D" id="1.10.30.50">
    <property type="match status" value="1"/>
</dbReference>
<accession>A0A857J1Z2</accession>
<protein>
    <submittedName>
        <fullName evidence="1">TIGR02646 family protein</fullName>
    </submittedName>
</protein>
<evidence type="ECO:0000313" key="2">
    <source>
        <dbReference type="Proteomes" id="UP000464787"/>
    </source>
</evidence>
<dbReference type="NCBIfam" id="TIGR02646">
    <property type="entry name" value="retron system putative HNH endonuclease"/>
    <property type="match status" value="1"/>
</dbReference>
<organism evidence="1 2">
    <name type="scientific">Xylophilus rhododendri</name>
    <dbReference type="NCBI Taxonomy" id="2697032"/>
    <lineage>
        <taxon>Bacteria</taxon>
        <taxon>Pseudomonadati</taxon>
        <taxon>Pseudomonadota</taxon>
        <taxon>Betaproteobacteria</taxon>
        <taxon>Burkholderiales</taxon>
        <taxon>Xylophilus</taxon>
    </lineage>
</organism>
<dbReference type="Proteomes" id="UP000464787">
    <property type="component" value="Chromosome"/>
</dbReference>